<gene>
    <name evidence="6" type="ORF">PDIGIT_LOCUS11017</name>
</gene>
<dbReference type="Gene3D" id="3.40.47.10">
    <property type="match status" value="2"/>
</dbReference>
<dbReference type="InterPro" id="IPR014030">
    <property type="entry name" value="Ketoacyl_synth_N"/>
</dbReference>
<dbReference type="SMART" id="SM00825">
    <property type="entry name" value="PKS_KS"/>
    <property type="match status" value="1"/>
</dbReference>
<keyword evidence="7" id="KW-1185">Reference proteome</keyword>
<comment type="caution">
    <text evidence="6">The sequence shown here is derived from an EMBL/GenBank/DDBJ whole genome shotgun (WGS) entry which is preliminary data.</text>
</comment>
<sequence>MLYPAHYRFNTGKFYHTNPNHHGTANVKKGYFLDHNPAAFDAAFFNINPREAEAIDPQQRMHLELVYEVIESAGYSIEALQGSKTGVFAGLMCADYFDVQLRDLMHLSQYHSTGTARSLLSNHASYIFDWSGPSVTIDTACSSSLVAVHLAAQSLRSNDCDLAVASGLLKHALRDGDHIEIVIHATGVNSDARTQGITKPSSTSQAELIRATFVKAGLRLSDPDDQCQFFEAQGTGTQSGDIIEAEAIHDVFHSTVSSQNLKQKLYVGSIKTVIGHLEGTAGIAGLLKASLSIQNGVISPNLQFSSLNPGIVSNYTQLHVPTNSHAWPTLPDHVLTSLLRLIRALFDTQNHDMLWATEPELVIRHGATWIPRIKSVGDTYTSLSGSQSSMSIYRNEIRIPEGMDRIANDRLNHGGRKKIPDQSCRA</sequence>
<accession>A0A9W4ULI7</accession>
<feature type="domain" description="Ketosynthase family 3 (KS3)" evidence="5">
    <location>
        <begin position="1"/>
        <end position="356"/>
    </location>
</feature>
<evidence type="ECO:0000256" key="1">
    <source>
        <dbReference type="ARBA" id="ARBA00022450"/>
    </source>
</evidence>
<dbReference type="PANTHER" id="PTHR43775">
    <property type="entry name" value="FATTY ACID SYNTHASE"/>
    <property type="match status" value="1"/>
</dbReference>
<dbReference type="GO" id="GO:0004315">
    <property type="term" value="F:3-oxoacyl-[acyl-carrier-protein] synthase activity"/>
    <property type="evidence" value="ECO:0007669"/>
    <property type="project" value="InterPro"/>
</dbReference>
<reference evidence="6" key="1">
    <citation type="submission" date="2023-01" db="EMBL/GenBank/DDBJ databases">
        <authorList>
            <person name="Van Ghelder C."/>
            <person name="Rancurel C."/>
        </authorList>
    </citation>
    <scope>NUCLEOTIDE SEQUENCE</scope>
    <source>
        <strain evidence="6">CNCM I-4278</strain>
    </source>
</reference>
<dbReference type="InterPro" id="IPR020841">
    <property type="entry name" value="PKS_Beta-ketoAc_synthase_dom"/>
</dbReference>
<dbReference type="PROSITE" id="PS52004">
    <property type="entry name" value="KS3_2"/>
    <property type="match status" value="1"/>
</dbReference>
<evidence type="ECO:0000256" key="4">
    <source>
        <dbReference type="RuleBase" id="RU003694"/>
    </source>
</evidence>
<dbReference type="OrthoDB" id="3934956at2759"/>
<evidence type="ECO:0000259" key="5">
    <source>
        <dbReference type="PROSITE" id="PS52004"/>
    </source>
</evidence>
<comment type="similarity">
    <text evidence="4">Belongs to the thiolase-like superfamily. Beta-ketoacyl-ACP synthases family.</text>
</comment>
<proteinExistence type="inferred from homology"/>
<dbReference type="InterPro" id="IPR050091">
    <property type="entry name" value="PKS_NRPS_Biosynth_Enz"/>
</dbReference>
<dbReference type="Pfam" id="PF02801">
    <property type="entry name" value="Ketoacyl-synt_C"/>
    <property type="match status" value="1"/>
</dbReference>
<dbReference type="InterPro" id="IPR016039">
    <property type="entry name" value="Thiolase-like"/>
</dbReference>
<dbReference type="AlphaFoldDB" id="A0A9W4ULI7"/>
<dbReference type="Proteomes" id="UP001152607">
    <property type="component" value="Unassembled WGS sequence"/>
</dbReference>
<evidence type="ECO:0000313" key="6">
    <source>
        <dbReference type="EMBL" id="CAI6337899.1"/>
    </source>
</evidence>
<evidence type="ECO:0000256" key="2">
    <source>
        <dbReference type="ARBA" id="ARBA00022553"/>
    </source>
</evidence>
<dbReference type="CDD" id="cd00833">
    <property type="entry name" value="PKS"/>
    <property type="match status" value="1"/>
</dbReference>
<name>A0A9W4ULI7_9PLEO</name>
<keyword evidence="1" id="KW-0596">Phosphopantetheine</keyword>
<dbReference type="GO" id="GO:0044550">
    <property type="term" value="P:secondary metabolite biosynthetic process"/>
    <property type="evidence" value="ECO:0007669"/>
    <property type="project" value="TreeGrafter"/>
</dbReference>
<dbReference type="GO" id="GO:0006633">
    <property type="term" value="P:fatty acid biosynthetic process"/>
    <property type="evidence" value="ECO:0007669"/>
    <property type="project" value="InterPro"/>
</dbReference>
<evidence type="ECO:0000313" key="7">
    <source>
        <dbReference type="Proteomes" id="UP001152607"/>
    </source>
</evidence>
<dbReference type="PROSITE" id="PS00606">
    <property type="entry name" value="KS3_1"/>
    <property type="match status" value="1"/>
</dbReference>
<dbReference type="GO" id="GO:0004312">
    <property type="term" value="F:fatty acid synthase activity"/>
    <property type="evidence" value="ECO:0007669"/>
    <property type="project" value="TreeGrafter"/>
</dbReference>
<keyword evidence="3 4" id="KW-0808">Transferase</keyword>
<dbReference type="SUPFAM" id="SSF53901">
    <property type="entry name" value="Thiolase-like"/>
    <property type="match status" value="1"/>
</dbReference>
<keyword evidence="2" id="KW-0597">Phosphoprotein</keyword>
<dbReference type="PANTHER" id="PTHR43775:SF20">
    <property type="entry name" value="HYBRID PKS-NRPS SYNTHETASE APDA"/>
    <property type="match status" value="1"/>
</dbReference>
<dbReference type="Pfam" id="PF00109">
    <property type="entry name" value="ketoacyl-synt"/>
    <property type="match status" value="1"/>
</dbReference>
<dbReference type="InterPro" id="IPR018201">
    <property type="entry name" value="Ketoacyl_synth_AS"/>
</dbReference>
<evidence type="ECO:0000256" key="3">
    <source>
        <dbReference type="ARBA" id="ARBA00022679"/>
    </source>
</evidence>
<organism evidence="6 7">
    <name type="scientific">Periconia digitata</name>
    <dbReference type="NCBI Taxonomy" id="1303443"/>
    <lineage>
        <taxon>Eukaryota</taxon>
        <taxon>Fungi</taxon>
        <taxon>Dikarya</taxon>
        <taxon>Ascomycota</taxon>
        <taxon>Pezizomycotina</taxon>
        <taxon>Dothideomycetes</taxon>
        <taxon>Pleosporomycetidae</taxon>
        <taxon>Pleosporales</taxon>
        <taxon>Massarineae</taxon>
        <taxon>Periconiaceae</taxon>
        <taxon>Periconia</taxon>
    </lineage>
</organism>
<protein>
    <recommendedName>
        <fullName evidence="5">Ketosynthase family 3 (KS3) domain-containing protein</fullName>
    </recommendedName>
</protein>
<dbReference type="InterPro" id="IPR014031">
    <property type="entry name" value="Ketoacyl_synth_C"/>
</dbReference>
<dbReference type="EMBL" id="CAOQHR010000007">
    <property type="protein sequence ID" value="CAI6337899.1"/>
    <property type="molecule type" value="Genomic_DNA"/>
</dbReference>